<reference evidence="2" key="1">
    <citation type="submission" date="2014-09" db="EMBL/GenBank/DDBJ databases">
        <authorList>
            <person name="Magalhaes I.L.F."/>
            <person name="Oliveira U."/>
            <person name="Santos F.R."/>
            <person name="Vidigal T.H.D.A."/>
            <person name="Brescovit A.D."/>
            <person name="Santos A.J."/>
        </authorList>
    </citation>
    <scope>NUCLEOTIDE SEQUENCE</scope>
    <source>
        <tissue evidence="2">Shoot tissue taken approximately 20 cm above the soil surface</tissue>
    </source>
</reference>
<dbReference type="EMBL" id="GBRH01165327">
    <property type="protein sequence ID" value="JAE32569.1"/>
    <property type="molecule type" value="Transcribed_RNA"/>
</dbReference>
<feature type="region of interest" description="Disordered" evidence="1">
    <location>
        <begin position="38"/>
        <end position="62"/>
    </location>
</feature>
<protein>
    <submittedName>
        <fullName evidence="2">Uncharacterized protein</fullName>
    </submittedName>
</protein>
<name>A0A0A9H9T6_ARUDO</name>
<reference evidence="2" key="2">
    <citation type="journal article" date="2015" name="Data Brief">
        <title>Shoot transcriptome of the giant reed, Arundo donax.</title>
        <authorList>
            <person name="Barrero R.A."/>
            <person name="Guerrero F.D."/>
            <person name="Moolhuijzen P."/>
            <person name="Goolsby J.A."/>
            <person name="Tidwell J."/>
            <person name="Bellgard S.E."/>
            <person name="Bellgard M.I."/>
        </authorList>
    </citation>
    <scope>NUCLEOTIDE SEQUENCE</scope>
    <source>
        <tissue evidence="2">Shoot tissue taken approximately 20 cm above the soil surface</tissue>
    </source>
</reference>
<dbReference type="AlphaFoldDB" id="A0A0A9H9T6"/>
<organism evidence="2">
    <name type="scientific">Arundo donax</name>
    <name type="common">Giant reed</name>
    <name type="synonym">Donax arundinaceus</name>
    <dbReference type="NCBI Taxonomy" id="35708"/>
    <lineage>
        <taxon>Eukaryota</taxon>
        <taxon>Viridiplantae</taxon>
        <taxon>Streptophyta</taxon>
        <taxon>Embryophyta</taxon>
        <taxon>Tracheophyta</taxon>
        <taxon>Spermatophyta</taxon>
        <taxon>Magnoliopsida</taxon>
        <taxon>Liliopsida</taxon>
        <taxon>Poales</taxon>
        <taxon>Poaceae</taxon>
        <taxon>PACMAD clade</taxon>
        <taxon>Arundinoideae</taxon>
        <taxon>Arundineae</taxon>
        <taxon>Arundo</taxon>
    </lineage>
</organism>
<accession>A0A0A9H9T6</accession>
<sequence length="62" mass="6894">MTLPTCISFDIRDVGYMLAVGFLNLYITKTFNATSCPQTTSTNRLGLCSGKQKSSRENRIKT</sequence>
<evidence type="ECO:0000313" key="2">
    <source>
        <dbReference type="EMBL" id="JAE32569.1"/>
    </source>
</evidence>
<proteinExistence type="predicted"/>
<evidence type="ECO:0000256" key="1">
    <source>
        <dbReference type="SAM" id="MobiDB-lite"/>
    </source>
</evidence>